<dbReference type="PROSITE" id="PS50863">
    <property type="entry name" value="B3"/>
    <property type="match status" value="2"/>
</dbReference>
<feature type="region of interest" description="Disordered" evidence="6">
    <location>
        <begin position="118"/>
        <end position="217"/>
    </location>
</feature>
<feature type="domain" description="TF-B3" evidence="7">
    <location>
        <begin position="220"/>
        <end position="314"/>
    </location>
</feature>
<dbReference type="Proteomes" id="UP000327157">
    <property type="component" value="Unassembled WGS sequence"/>
</dbReference>
<protein>
    <submittedName>
        <fullName evidence="8">B3 domain-containing protein</fullName>
    </submittedName>
</protein>
<dbReference type="OrthoDB" id="1165254at2759"/>
<dbReference type="SUPFAM" id="SSF101936">
    <property type="entry name" value="DNA-binding pseudobarrel domain"/>
    <property type="match status" value="2"/>
</dbReference>
<evidence type="ECO:0000256" key="6">
    <source>
        <dbReference type="SAM" id="MobiDB-lite"/>
    </source>
</evidence>
<reference evidence="8 9" key="2">
    <citation type="submission" date="2019-11" db="EMBL/GenBank/DDBJ databases">
        <title>A de novo genome assembly of a pear dwarfing rootstock.</title>
        <authorList>
            <person name="Wang F."/>
            <person name="Wang J."/>
            <person name="Li S."/>
            <person name="Zhang Y."/>
            <person name="Fang M."/>
            <person name="Ma L."/>
            <person name="Zhao Y."/>
            <person name="Jiang S."/>
        </authorList>
    </citation>
    <scope>NUCLEOTIDE SEQUENCE [LARGE SCALE GENOMIC DNA]</scope>
    <source>
        <strain evidence="8">S2</strain>
        <tissue evidence="8">Leaf</tissue>
    </source>
</reference>
<evidence type="ECO:0000256" key="1">
    <source>
        <dbReference type="ARBA" id="ARBA00004123"/>
    </source>
</evidence>
<dbReference type="PANTHER" id="PTHR31920">
    <property type="entry name" value="B3 DOMAIN-CONTAINING"/>
    <property type="match status" value="1"/>
</dbReference>
<evidence type="ECO:0000313" key="8">
    <source>
        <dbReference type="EMBL" id="KAB2597035.1"/>
    </source>
</evidence>
<dbReference type="GO" id="GO:0003677">
    <property type="term" value="F:DNA binding"/>
    <property type="evidence" value="ECO:0007669"/>
    <property type="project" value="UniProtKB-KW"/>
</dbReference>
<feature type="compositionally biased region" description="Acidic residues" evidence="6">
    <location>
        <begin position="174"/>
        <end position="213"/>
    </location>
</feature>
<feature type="domain" description="TF-B3" evidence="7">
    <location>
        <begin position="13"/>
        <end position="109"/>
    </location>
</feature>
<feature type="compositionally biased region" description="Polar residues" evidence="6">
    <location>
        <begin position="119"/>
        <end position="136"/>
    </location>
</feature>
<keyword evidence="3" id="KW-0238">DNA-binding</keyword>
<proteinExistence type="predicted"/>
<keyword evidence="9" id="KW-1185">Reference proteome</keyword>
<dbReference type="Pfam" id="PF02362">
    <property type="entry name" value="B3"/>
    <property type="match status" value="2"/>
</dbReference>
<evidence type="ECO:0000256" key="3">
    <source>
        <dbReference type="ARBA" id="ARBA00023125"/>
    </source>
</evidence>
<evidence type="ECO:0000313" key="9">
    <source>
        <dbReference type="Proteomes" id="UP000327157"/>
    </source>
</evidence>
<comment type="caution">
    <text evidence="8">The sequence shown here is derived from an EMBL/GenBank/DDBJ whole genome shotgun (WGS) entry which is preliminary data.</text>
</comment>
<organism evidence="8 9">
    <name type="scientific">Pyrus ussuriensis x Pyrus communis</name>
    <dbReference type="NCBI Taxonomy" id="2448454"/>
    <lineage>
        <taxon>Eukaryota</taxon>
        <taxon>Viridiplantae</taxon>
        <taxon>Streptophyta</taxon>
        <taxon>Embryophyta</taxon>
        <taxon>Tracheophyta</taxon>
        <taxon>Spermatophyta</taxon>
        <taxon>Magnoliopsida</taxon>
        <taxon>eudicotyledons</taxon>
        <taxon>Gunneridae</taxon>
        <taxon>Pentapetalae</taxon>
        <taxon>rosids</taxon>
        <taxon>fabids</taxon>
        <taxon>Rosales</taxon>
        <taxon>Rosaceae</taxon>
        <taxon>Amygdaloideae</taxon>
        <taxon>Maleae</taxon>
        <taxon>Pyrus</taxon>
    </lineage>
</organism>
<name>A0A5N5F227_9ROSA</name>
<dbReference type="InterPro" id="IPR003340">
    <property type="entry name" value="B3_DNA-bd"/>
</dbReference>
<keyword evidence="5" id="KW-0539">Nucleus</keyword>
<dbReference type="InterPro" id="IPR050655">
    <property type="entry name" value="Plant_B3_domain"/>
</dbReference>
<keyword evidence="2" id="KW-0805">Transcription regulation</keyword>
<evidence type="ECO:0000256" key="4">
    <source>
        <dbReference type="ARBA" id="ARBA00023163"/>
    </source>
</evidence>
<dbReference type="InterPro" id="IPR015300">
    <property type="entry name" value="DNA-bd_pseudobarrel_sf"/>
</dbReference>
<dbReference type="AlphaFoldDB" id="A0A5N5F227"/>
<evidence type="ECO:0000259" key="7">
    <source>
        <dbReference type="PROSITE" id="PS50863"/>
    </source>
</evidence>
<comment type="subcellular location">
    <subcellularLocation>
        <location evidence="1">Nucleus</location>
    </subcellularLocation>
</comment>
<dbReference type="Gene3D" id="2.40.330.10">
    <property type="entry name" value="DNA-binding pseudobarrel domain"/>
    <property type="match status" value="2"/>
</dbReference>
<keyword evidence="4" id="KW-0804">Transcription</keyword>
<dbReference type="GO" id="GO:0005634">
    <property type="term" value="C:nucleus"/>
    <property type="evidence" value="ECO:0007669"/>
    <property type="project" value="UniProtKB-SubCell"/>
</dbReference>
<dbReference type="SMART" id="SM01019">
    <property type="entry name" value="B3"/>
    <property type="match status" value="2"/>
</dbReference>
<gene>
    <name evidence="8" type="ORF">D8674_040035</name>
</gene>
<reference evidence="8 9" key="1">
    <citation type="submission" date="2019-09" db="EMBL/GenBank/DDBJ databases">
        <authorList>
            <person name="Ou C."/>
        </authorList>
    </citation>
    <scope>NUCLEOTIDE SEQUENCE [LARGE SCALE GENOMIC DNA]</scope>
    <source>
        <strain evidence="8">S2</strain>
        <tissue evidence="8">Leaf</tissue>
    </source>
</reference>
<dbReference type="EMBL" id="SMOL01000775">
    <property type="protein sequence ID" value="KAB2597035.1"/>
    <property type="molecule type" value="Genomic_DNA"/>
</dbReference>
<evidence type="ECO:0000256" key="5">
    <source>
        <dbReference type="ARBA" id="ARBA00023242"/>
    </source>
</evidence>
<dbReference type="SMR" id="A0A5N5F227"/>
<dbReference type="CDD" id="cd10017">
    <property type="entry name" value="B3_DNA"/>
    <property type="match status" value="2"/>
</dbReference>
<sequence length="316" mass="35510">MVKNISTNDEKKPSFFRILVAGYNTEYLHIPRDFLKHIQEDLSERTFLTLTDSLDCSWSVKVSRTTTGAVRFTDGWQEFLRDNSLGHGNFVVFIYDGRMKFSIRVYGTNACEREVGSTKIGSTNQNSTFADTTKMPSGSGGQRKCDGSSSKRPHPSSSCSNDDSGFETTGENLCEPEEDDEDSTSNDWDNDEDNTSDEDSEDDTSEEDMEAAAEPESFKSKFPHFKSVIRTSSNVYVPAAFSRKHFSKQKQFEIFMKNAEEETWAVNVVHLNTSHSFSAGWSRFASSNQIGIGDTCIFELLSSNEMKVRIIHKASV</sequence>
<feature type="compositionally biased region" description="Polar residues" evidence="6">
    <location>
        <begin position="161"/>
        <end position="171"/>
    </location>
</feature>
<accession>A0A5N5F227</accession>
<evidence type="ECO:0000256" key="2">
    <source>
        <dbReference type="ARBA" id="ARBA00023015"/>
    </source>
</evidence>
<dbReference type="PANTHER" id="PTHR31920:SF122">
    <property type="entry name" value="B3 DOMAIN-CONTAINING PROTEIN REM23"/>
    <property type="match status" value="1"/>
</dbReference>